<organism evidence="10">
    <name type="scientific">Ostreococcus tauri</name>
    <name type="common">Marine green alga</name>
    <dbReference type="NCBI Taxonomy" id="70448"/>
    <lineage>
        <taxon>Eukaryota</taxon>
        <taxon>Viridiplantae</taxon>
        <taxon>Chlorophyta</taxon>
        <taxon>Mamiellophyceae</taxon>
        <taxon>Mamiellales</taxon>
        <taxon>Bathycoccaceae</taxon>
        <taxon>Ostreococcus</taxon>
    </lineage>
</organism>
<dbReference type="InterPro" id="IPR036974">
    <property type="entry name" value="PUA_sf"/>
</dbReference>
<dbReference type="Gene3D" id="3.40.1160.10">
    <property type="entry name" value="Acetylglutamate kinase-like"/>
    <property type="match status" value="2"/>
</dbReference>
<dbReference type="SUPFAM" id="SSF53633">
    <property type="entry name" value="Carbamate kinase-like"/>
    <property type="match status" value="1"/>
</dbReference>
<keyword evidence="3" id="KW-0641">Proline biosynthesis</keyword>
<dbReference type="PIRSF" id="PIRSF000729">
    <property type="entry name" value="GK"/>
    <property type="match status" value="1"/>
</dbReference>
<evidence type="ECO:0000256" key="7">
    <source>
        <dbReference type="ARBA" id="ARBA00022840"/>
    </source>
</evidence>
<dbReference type="PRINTS" id="PR00474">
    <property type="entry name" value="GLU5KINASE"/>
</dbReference>
<keyword evidence="6 10" id="KW-0418">Kinase</keyword>
<dbReference type="InterPro" id="IPR001057">
    <property type="entry name" value="Glu/AcGlu_kinase"/>
</dbReference>
<evidence type="ECO:0000259" key="8">
    <source>
        <dbReference type="Pfam" id="PF00696"/>
    </source>
</evidence>
<protein>
    <submittedName>
        <fullName evidence="10">Glutamate 5-kinase</fullName>
    </submittedName>
</protein>
<feature type="domain" description="PUA" evidence="9">
    <location>
        <begin position="286"/>
        <end position="356"/>
    </location>
</feature>
<evidence type="ECO:0000313" key="10">
    <source>
        <dbReference type="EMBL" id="OUS44606.1"/>
    </source>
</evidence>
<dbReference type="GO" id="GO:0004349">
    <property type="term" value="F:glutamate 5-kinase activity"/>
    <property type="evidence" value="ECO:0007669"/>
    <property type="project" value="InterPro"/>
</dbReference>
<name>A0A1Y5I511_OSTTA</name>
<keyword evidence="7" id="KW-0067">ATP-binding</keyword>
<dbReference type="PANTHER" id="PTHR43654">
    <property type="entry name" value="GLUTAMATE 5-KINASE"/>
    <property type="match status" value="1"/>
</dbReference>
<dbReference type="InterPro" id="IPR036393">
    <property type="entry name" value="AceGlu_kinase-like_sf"/>
</dbReference>
<dbReference type="InterPro" id="IPR005715">
    <property type="entry name" value="Glu_5kinase/COase_Synthase"/>
</dbReference>
<keyword evidence="1" id="KW-0963">Cytoplasm</keyword>
<dbReference type="Proteomes" id="UP000195557">
    <property type="component" value="Unassembled WGS sequence"/>
</dbReference>
<dbReference type="GO" id="GO:0003723">
    <property type="term" value="F:RNA binding"/>
    <property type="evidence" value="ECO:0007669"/>
    <property type="project" value="InterPro"/>
</dbReference>
<dbReference type="PANTHER" id="PTHR43654:SF1">
    <property type="entry name" value="ISOPENTENYL PHOSPHATE KINASE"/>
    <property type="match status" value="1"/>
</dbReference>
<dbReference type="AlphaFoldDB" id="A0A1Y5I511"/>
<dbReference type="Pfam" id="PF00696">
    <property type="entry name" value="AA_kinase"/>
    <property type="match status" value="1"/>
</dbReference>
<evidence type="ECO:0000256" key="2">
    <source>
        <dbReference type="ARBA" id="ARBA00022605"/>
    </source>
</evidence>
<sequence>MSAPKQPPEPNLPSKKRIVVKIGSSLLANPDLLTPRWAFMQRLLEDITKLRNDGYEVVLCSSGAVALGLNMLNEKPETAGLRDKQAAAACGMPLLLNAYKQVAHEFGFDIAQVLVTLQDMEERKRFLNTKNTVHRLLQGDILPIVNENDSITTEEIRVGDNDRLAAKVAQMIQADHLVILTCIDGLYDKNPEEPGAKLVEEVHDVSEYIAVTEGTSSLGSGGMLTKMQAANMAQNAGCTTLIANGEHDAPVSSVLYNERPHTKCIAHTKPASAWATWLTDRLQIAGSIVIRDELANTLADSPEHVLHEDIKSIQGQYLKGDVIHVYDESGAEIARGMTNFSSEETMVLARHPEISPKELLGYQTGGTVISRENLIVLEDRHLLWDKPEEETMVEVSES</sequence>
<dbReference type="CDD" id="cd21157">
    <property type="entry name" value="PUA_G5K"/>
    <property type="match status" value="1"/>
</dbReference>
<keyword evidence="5" id="KW-0547">Nucleotide-binding</keyword>
<dbReference type="InterPro" id="IPR015947">
    <property type="entry name" value="PUA-like_sf"/>
</dbReference>
<dbReference type="GO" id="GO:0009084">
    <property type="term" value="P:glutamine family amino acid biosynthetic process"/>
    <property type="evidence" value="ECO:0007669"/>
    <property type="project" value="UniProtKB-ARBA"/>
</dbReference>
<dbReference type="SUPFAM" id="SSF88697">
    <property type="entry name" value="PUA domain-like"/>
    <property type="match status" value="1"/>
</dbReference>
<evidence type="ECO:0000256" key="5">
    <source>
        <dbReference type="ARBA" id="ARBA00022741"/>
    </source>
</evidence>
<proteinExistence type="inferred from homology"/>
<evidence type="ECO:0000256" key="6">
    <source>
        <dbReference type="ARBA" id="ARBA00022777"/>
    </source>
</evidence>
<evidence type="ECO:0000256" key="1">
    <source>
        <dbReference type="ARBA" id="ARBA00022490"/>
    </source>
</evidence>
<keyword evidence="2" id="KW-0028">Amino-acid biosynthesis</keyword>
<dbReference type="NCBIfam" id="TIGR01027">
    <property type="entry name" value="proB"/>
    <property type="match status" value="1"/>
</dbReference>
<evidence type="ECO:0000259" key="9">
    <source>
        <dbReference type="Pfam" id="PF01472"/>
    </source>
</evidence>
<dbReference type="InterPro" id="IPR011529">
    <property type="entry name" value="Glu_5kinase"/>
</dbReference>
<keyword evidence="4" id="KW-0808">Transferase</keyword>
<reference evidence="10" key="1">
    <citation type="submission" date="2017-04" db="EMBL/GenBank/DDBJ databases">
        <title>Population genomics of picophytoplankton unveils novel chromosome hypervariability.</title>
        <authorList>
            <consortium name="DOE Joint Genome Institute"/>
            <person name="Blanc-Mathieu R."/>
            <person name="Krasovec M."/>
            <person name="Hebrard M."/>
            <person name="Yau S."/>
            <person name="Desgranges E."/>
            <person name="Martin J."/>
            <person name="Schackwitz W."/>
            <person name="Kuo A."/>
            <person name="Salin G."/>
            <person name="Donnadieu C."/>
            <person name="Desdevises Y."/>
            <person name="Sanchez-Ferandin S."/>
            <person name="Moreau H."/>
            <person name="Rivals E."/>
            <person name="Grigoriev I.V."/>
            <person name="Grimsley N."/>
            <person name="Eyre-Walker A."/>
            <person name="Piganeau G."/>
        </authorList>
    </citation>
    <scope>NUCLEOTIDE SEQUENCE [LARGE SCALE GENOMIC DNA]</scope>
    <source>
        <strain evidence="10">RCC 1115</strain>
    </source>
</reference>
<dbReference type="InterPro" id="IPR041739">
    <property type="entry name" value="G5K_ProB"/>
</dbReference>
<feature type="domain" description="Aspartate/glutamate/uridylate kinase" evidence="8">
    <location>
        <begin position="16"/>
        <end position="244"/>
    </location>
</feature>
<dbReference type="PROSITE" id="PS50890">
    <property type="entry name" value="PUA"/>
    <property type="match status" value="1"/>
</dbReference>
<dbReference type="HAMAP" id="MF_00456">
    <property type="entry name" value="ProB"/>
    <property type="match status" value="1"/>
</dbReference>
<dbReference type="Pfam" id="PF01472">
    <property type="entry name" value="PUA"/>
    <property type="match status" value="1"/>
</dbReference>
<evidence type="ECO:0000256" key="3">
    <source>
        <dbReference type="ARBA" id="ARBA00022650"/>
    </source>
</evidence>
<evidence type="ECO:0000256" key="4">
    <source>
        <dbReference type="ARBA" id="ARBA00022679"/>
    </source>
</evidence>
<dbReference type="InterPro" id="IPR001048">
    <property type="entry name" value="Asp/Glu/Uridylate_kinase"/>
</dbReference>
<dbReference type="InterPro" id="IPR002478">
    <property type="entry name" value="PUA"/>
</dbReference>
<dbReference type="GO" id="GO:0005829">
    <property type="term" value="C:cytosol"/>
    <property type="evidence" value="ECO:0007669"/>
    <property type="project" value="TreeGrafter"/>
</dbReference>
<accession>A0A1Y5I511</accession>
<dbReference type="EMBL" id="KZ155812">
    <property type="protein sequence ID" value="OUS44606.1"/>
    <property type="molecule type" value="Genomic_DNA"/>
</dbReference>
<dbReference type="CDD" id="cd04242">
    <property type="entry name" value="AAK_G5K_ProB"/>
    <property type="match status" value="1"/>
</dbReference>
<dbReference type="InterPro" id="IPR019797">
    <property type="entry name" value="Glutamate_5-kinase_CS"/>
</dbReference>
<dbReference type="GO" id="GO:0005524">
    <property type="term" value="F:ATP binding"/>
    <property type="evidence" value="ECO:0007669"/>
    <property type="project" value="UniProtKB-KW"/>
</dbReference>
<dbReference type="PROSITE" id="PS00902">
    <property type="entry name" value="GLUTAMATE_5_KINASE"/>
    <property type="match status" value="1"/>
</dbReference>
<dbReference type="Gene3D" id="2.30.130.10">
    <property type="entry name" value="PUA domain"/>
    <property type="match status" value="1"/>
</dbReference>
<gene>
    <name evidence="10" type="ORF">BE221DRAFT_83518</name>
</gene>
<dbReference type="FunFam" id="3.40.1160.10:FF:000006">
    <property type="entry name" value="Glutamate 5-kinase"/>
    <property type="match status" value="1"/>
</dbReference>